<dbReference type="Pfam" id="PF01933">
    <property type="entry name" value="CofD"/>
    <property type="match status" value="1"/>
</dbReference>
<organism evidence="4 5">
    <name type="scientific">Natranaerobius trueperi</name>
    <dbReference type="NCBI Taxonomy" id="759412"/>
    <lineage>
        <taxon>Bacteria</taxon>
        <taxon>Bacillati</taxon>
        <taxon>Bacillota</taxon>
        <taxon>Clostridia</taxon>
        <taxon>Natranaerobiales</taxon>
        <taxon>Natranaerobiaceae</taxon>
        <taxon>Natranaerobius</taxon>
    </lineage>
</organism>
<proteinExistence type="inferred from homology"/>
<gene>
    <name evidence="4" type="ORF">CDO51_06815</name>
</gene>
<dbReference type="SUPFAM" id="SSF142338">
    <property type="entry name" value="CofD-like"/>
    <property type="match status" value="1"/>
</dbReference>
<dbReference type="PANTHER" id="PTHR30135">
    <property type="entry name" value="UNCHARACTERIZED PROTEIN YVCK-RELATED"/>
    <property type="match status" value="1"/>
</dbReference>
<comment type="similarity">
    <text evidence="2">Belongs to the gluconeogenesis factor family.</text>
</comment>
<dbReference type="HAMAP" id="MF_00973">
    <property type="entry name" value="Gluconeogen_factor"/>
    <property type="match status" value="1"/>
</dbReference>
<evidence type="ECO:0000313" key="4">
    <source>
        <dbReference type="EMBL" id="OWZ83799.1"/>
    </source>
</evidence>
<dbReference type="PANTHER" id="PTHR30135:SF3">
    <property type="entry name" value="GLUCONEOGENESIS FACTOR-RELATED"/>
    <property type="match status" value="1"/>
</dbReference>
<keyword evidence="3" id="KW-0472">Membrane</keyword>
<keyword evidence="1 2" id="KW-0963">Cytoplasm</keyword>
<dbReference type="Proteomes" id="UP000214588">
    <property type="component" value="Unassembled WGS sequence"/>
</dbReference>
<dbReference type="OrthoDB" id="9783842at2"/>
<dbReference type="GO" id="GO:0005737">
    <property type="term" value="C:cytoplasm"/>
    <property type="evidence" value="ECO:0007669"/>
    <property type="project" value="UniProtKB-SubCell"/>
</dbReference>
<accession>A0A226C027</accession>
<dbReference type="EMBL" id="NIQC01000012">
    <property type="protein sequence ID" value="OWZ83799.1"/>
    <property type="molecule type" value="Genomic_DNA"/>
</dbReference>
<keyword evidence="5" id="KW-1185">Reference proteome</keyword>
<sequence>MNFFKWLSPGLKVKRWVLLVILGILSTLFGTIIILGPYRLAVIGTQSFEALGEVLGSYSRYNGIFFLVLGVLTFWYGSKKIIKSVVSAILPDEEDRLVQILDKRRQQKVGPKIVALGGGTGLPNLLRGLKPYTQNITAVVTVSDDGGSSGKLRGELGMLPPGDVRNCLLALADTEPLMEEIFNYRFEKSGDLKGHNVGNLIIAALNDKKGFKEALSSISRVLAVKGQVLPVVDKSLTLKAICTDGSELVGETNISSSKKEIDRIFIAEKNVTPLPEVLQAIKEADAIVFGPGSLYTSILPTLIVPSIPEAIYNSSAVKMYVSNIMTQPGETDDYTASEHVEAIFHHTGNNIIDTVLVNDNKIIEKHYELLDKYRQEDQVPVIPDYKSLRKLSVKTIQEDFSSRDSVIRHDSSILGKVIIKEVIKEKLAKDNKITSWPAIKINNFKRKNNHE</sequence>
<feature type="transmembrane region" description="Helical" evidence="3">
    <location>
        <begin position="16"/>
        <end position="38"/>
    </location>
</feature>
<dbReference type="NCBIfam" id="TIGR01826">
    <property type="entry name" value="CofD_related"/>
    <property type="match status" value="1"/>
</dbReference>
<dbReference type="InterPro" id="IPR010119">
    <property type="entry name" value="Gluconeogen_factor"/>
</dbReference>
<evidence type="ECO:0000256" key="3">
    <source>
        <dbReference type="SAM" id="Phobius"/>
    </source>
</evidence>
<evidence type="ECO:0000256" key="1">
    <source>
        <dbReference type="ARBA" id="ARBA00022490"/>
    </source>
</evidence>
<dbReference type="InterPro" id="IPR038136">
    <property type="entry name" value="CofD-like_dom_sf"/>
</dbReference>
<protein>
    <recommendedName>
        <fullName evidence="2">Putative gluconeogenesis factor</fullName>
    </recommendedName>
</protein>
<dbReference type="GO" id="GO:0008360">
    <property type="term" value="P:regulation of cell shape"/>
    <property type="evidence" value="ECO:0007669"/>
    <property type="project" value="UniProtKB-UniRule"/>
</dbReference>
<dbReference type="RefSeq" id="WP_089023549.1">
    <property type="nucleotide sequence ID" value="NZ_NIQC01000012.1"/>
</dbReference>
<dbReference type="GO" id="GO:0043743">
    <property type="term" value="F:LPPG:FO 2-phospho-L-lactate transferase activity"/>
    <property type="evidence" value="ECO:0007669"/>
    <property type="project" value="InterPro"/>
</dbReference>
<comment type="function">
    <text evidence="2">Required for morphogenesis under gluconeogenic growth conditions.</text>
</comment>
<comment type="subcellular location">
    <subcellularLocation>
        <location evidence="2">Cytoplasm</location>
    </subcellularLocation>
</comment>
<evidence type="ECO:0000256" key="2">
    <source>
        <dbReference type="HAMAP-Rule" id="MF_00973"/>
    </source>
</evidence>
<keyword evidence="3" id="KW-0812">Transmembrane</keyword>
<evidence type="ECO:0000313" key="5">
    <source>
        <dbReference type="Proteomes" id="UP000214588"/>
    </source>
</evidence>
<reference evidence="4 5" key="1">
    <citation type="submission" date="2017-06" db="EMBL/GenBank/DDBJ databases">
        <title>Draft Genome Sequence of Natranaerobius trueperi halophilic, alkalithermophilic bacteria from soda lakes.</title>
        <authorList>
            <person name="Zhao B."/>
        </authorList>
    </citation>
    <scope>NUCLEOTIDE SEQUENCE [LARGE SCALE GENOMIC DNA]</scope>
    <source>
        <strain evidence="4 5">DSM 18760</strain>
    </source>
</reference>
<name>A0A226C027_9FIRM</name>
<keyword evidence="3" id="KW-1133">Transmembrane helix</keyword>
<feature type="transmembrane region" description="Helical" evidence="3">
    <location>
        <begin position="58"/>
        <end position="77"/>
    </location>
</feature>
<comment type="caution">
    <text evidence="4">The sequence shown here is derived from an EMBL/GenBank/DDBJ whole genome shotgun (WGS) entry which is preliminary data.</text>
</comment>
<dbReference type="CDD" id="cd07187">
    <property type="entry name" value="YvcK_like"/>
    <property type="match status" value="1"/>
</dbReference>
<dbReference type="AlphaFoldDB" id="A0A226C027"/>
<dbReference type="InterPro" id="IPR002882">
    <property type="entry name" value="CofD"/>
</dbReference>
<dbReference type="Gene3D" id="3.40.50.10680">
    <property type="entry name" value="CofD-like domains"/>
    <property type="match status" value="1"/>
</dbReference>